<dbReference type="SUPFAM" id="SSF48452">
    <property type="entry name" value="TPR-like"/>
    <property type="match status" value="1"/>
</dbReference>
<feature type="transmembrane region" description="Helical" evidence="4">
    <location>
        <begin position="9"/>
        <end position="31"/>
    </location>
</feature>
<dbReference type="Pfam" id="PF13181">
    <property type="entry name" value="TPR_8"/>
    <property type="match status" value="1"/>
</dbReference>
<evidence type="ECO:0000256" key="3">
    <source>
        <dbReference type="PROSITE-ProRule" id="PRU00339"/>
    </source>
</evidence>
<dbReference type="OrthoDB" id="2658060at2"/>
<keyword evidence="4" id="KW-0812">Transmembrane</keyword>
<keyword evidence="2 3" id="KW-0802">TPR repeat</keyword>
<dbReference type="InterPro" id="IPR019734">
    <property type="entry name" value="TPR_rpt"/>
</dbReference>
<dbReference type="SMART" id="SM00028">
    <property type="entry name" value="TPR"/>
    <property type="match status" value="3"/>
</dbReference>
<dbReference type="Pfam" id="PF13174">
    <property type="entry name" value="TPR_6"/>
    <property type="match status" value="1"/>
</dbReference>
<comment type="caution">
    <text evidence="5">The sequence shown here is derived from an EMBL/GenBank/DDBJ whole genome shotgun (WGS) entry which is preliminary data.</text>
</comment>
<keyword evidence="4" id="KW-1133">Transmembrane helix</keyword>
<keyword evidence="1" id="KW-0677">Repeat</keyword>
<evidence type="ECO:0000256" key="4">
    <source>
        <dbReference type="SAM" id="Phobius"/>
    </source>
</evidence>
<dbReference type="EMBL" id="SKFG01000027">
    <property type="protein sequence ID" value="TCZ74234.1"/>
    <property type="molecule type" value="Genomic_DNA"/>
</dbReference>
<feature type="repeat" description="TPR" evidence="3">
    <location>
        <begin position="100"/>
        <end position="133"/>
    </location>
</feature>
<protein>
    <submittedName>
        <fullName evidence="5">Tetratricopeptide repeat protein</fullName>
    </submittedName>
</protein>
<dbReference type="PANTHER" id="PTHR44186">
    <property type="match status" value="1"/>
</dbReference>
<keyword evidence="4" id="KW-0472">Membrane</keyword>
<evidence type="ECO:0000313" key="5">
    <source>
        <dbReference type="EMBL" id="TCZ74234.1"/>
    </source>
</evidence>
<organism evidence="5 6">
    <name type="scientific">Paenibacillus albiflavus</name>
    <dbReference type="NCBI Taxonomy" id="2545760"/>
    <lineage>
        <taxon>Bacteria</taxon>
        <taxon>Bacillati</taxon>
        <taxon>Bacillota</taxon>
        <taxon>Bacilli</taxon>
        <taxon>Bacillales</taxon>
        <taxon>Paenibacillaceae</taxon>
        <taxon>Paenibacillus</taxon>
    </lineage>
</organism>
<proteinExistence type="predicted"/>
<dbReference type="AlphaFoldDB" id="A0A4R4E3U5"/>
<feature type="repeat" description="TPR" evidence="3">
    <location>
        <begin position="170"/>
        <end position="203"/>
    </location>
</feature>
<name>A0A4R4E3U5_9BACL</name>
<evidence type="ECO:0000256" key="1">
    <source>
        <dbReference type="ARBA" id="ARBA00022737"/>
    </source>
</evidence>
<dbReference type="InterPro" id="IPR011990">
    <property type="entry name" value="TPR-like_helical_dom_sf"/>
</dbReference>
<gene>
    <name evidence="5" type="ORF">E0485_19805</name>
</gene>
<evidence type="ECO:0000313" key="6">
    <source>
        <dbReference type="Proteomes" id="UP000295418"/>
    </source>
</evidence>
<dbReference type="Gene3D" id="1.25.40.10">
    <property type="entry name" value="Tetratricopeptide repeat domain"/>
    <property type="match status" value="1"/>
</dbReference>
<dbReference type="PANTHER" id="PTHR44186:SF1">
    <property type="entry name" value="BARDET-BIEDL SYNDROME 4 PROTEIN"/>
    <property type="match status" value="1"/>
</dbReference>
<dbReference type="PROSITE" id="PS50005">
    <property type="entry name" value="TPR"/>
    <property type="match status" value="2"/>
</dbReference>
<sequence>MSKILGFGLLWYLFGNPFIALIVLLVILYWIDRQFIGLTPSIFRPFKVSRSIARLRNELRLNPHNTSSKLDLARFLIEKKKYHEAIQWLTDAKPRMEDSADLHAELGICYLKIGDMKQGEELINQALLLNPRVKYGEPYLRLAEAYVSHNELDKAFAVLEQFSQINSSSCEAYYRLGILYQSLGKQDEAKQAFKDTRQIYSSLPKYSRKQQRKWAILSSFKG</sequence>
<evidence type="ECO:0000256" key="2">
    <source>
        <dbReference type="ARBA" id="ARBA00022803"/>
    </source>
</evidence>
<accession>A0A4R4E3U5</accession>
<dbReference type="RefSeq" id="WP_132419802.1">
    <property type="nucleotide sequence ID" value="NZ_SKFG01000027.1"/>
</dbReference>
<reference evidence="5 6" key="1">
    <citation type="submission" date="2019-03" db="EMBL/GenBank/DDBJ databases">
        <authorList>
            <person name="Kim M.K.M."/>
        </authorList>
    </citation>
    <scope>NUCLEOTIDE SEQUENCE [LARGE SCALE GENOMIC DNA]</scope>
    <source>
        <strain evidence="5 6">18JY21-1</strain>
    </source>
</reference>
<dbReference type="Proteomes" id="UP000295418">
    <property type="component" value="Unassembled WGS sequence"/>
</dbReference>
<keyword evidence="6" id="KW-1185">Reference proteome</keyword>